<evidence type="ECO:0000256" key="4">
    <source>
        <dbReference type="ARBA" id="ARBA00023242"/>
    </source>
</evidence>
<evidence type="ECO:0000256" key="3">
    <source>
        <dbReference type="ARBA" id="ARBA00022737"/>
    </source>
</evidence>
<reference evidence="10" key="1">
    <citation type="submission" date="2021-05" db="EMBL/GenBank/DDBJ databases">
        <authorList>
            <person name="Alioto T."/>
            <person name="Alioto T."/>
            <person name="Gomez Garrido J."/>
        </authorList>
    </citation>
    <scope>NUCLEOTIDE SEQUENCE</scope>
</reference>
<keyword evidence="10" id="KW-0238">DNA-binding</keyword>
<evidence type="ECO:0000256" key="6">
    <source>
        <dbReference type="SAM" id="MobiDB-lite"/>
    </source>
</evidence>
<dbReference type="PANTHER" id="PTHR19932:SF10">
    <property type="entry name" value="WD REPEAT AND HMG-BOX DNA-BINDING PROTEIN 1"/>
    <property type="match status" value="1"/>
</dbReference>
<dbReference type="EMBL" id="HBUF01193357">
    <property type="protein sequence ID" value="CAG6659116.1"/>
    <property type="molecule type" value="Transcribed_RNA"/>
</dbReference>
<feature type="region of interest" description="Disordered" evidence="6">
    <location>
        <begin position="972"/>
        <end position="1059"/>
    </location>
</feature>
<dbReference type="InterPro" id="IPR015943">
    <property type="entry name" value="WD40/YVTN_repeat-like_dom_sf"/>
</dbReference>
<evidence type="ECO:0000256" key="2">
    <source>
        <dbReference type="ARBA" id="ARBA00022574"/>
    </source>
</evidence>
<name>A0A8D8RZH8_9HEMI</name>
<organism evidence="10">
    <name type="scientific">Cacopsylla melanoneura</name>
    <dbReference type="NCBI Taxonomy" id="428564"/>
    <lineage>
        <taxon>Eukaryota</taxon>
        <taxon>Metazoa</taxon>
        <taxon>Ecdysozoa</taxon>
        <taxon>Arthropoda</taxon>
        <taxon>Hexapoda</taxon>
        <taxon>Insecta</taxon>
        <taxon>Pterygota</taxon>
        <taxon>Neoptera</taxon>
        <taxon>Paraneoptera</taxon>
        <taxon>Hemiptera</taxon>
        <taxon>Sternorrhyncha</taxon>
        <taxon>Psylloidea</taxon>
        <taxon>Psyllidae</taxon>
        <taxon>Psyllinae</taxon>
        <taxon>Cacopsylla</taxon>
    </lineage>
</organism>
<evidence type="ECO:0000259" key="7">
    <source>
        <dbReference type="Pfam" id="PF12341"/>
    </source>
</evidence>
<evidence type="ECO:0000256" key="5">
    <source>
        <dbReference type="PROSITE-ProRule" id="PRU00221"/>
    </source>
</evidence>
<dbReference type="AlphaFoldDB" id="A0A8D8RZH8"/>
<feature type="repeat" description="WD" evidence="5">
    <location>
        <begin position="9"/>
        <end position="40"/>
    </location>
</feature>
<dbReference type="Pfam" id="PF20946">
    <property type="entry name" value="Ctf4_C"/>
    <property type="match status" value="1"/>
</dbReference>
<keyword evidence="3" id="KW-0677">Repeat</keyword>
<feature type="domain" description="WDHD1/CFT4 helical bundle" evidence="8">
    <location>
        <begin position="704"/>
        <end position="791"/>
    </location>
</feature>
<dbReference type="InterPro" id="IPR001680">
    <property type="entry name" value="WD40_rpt"/>
</dbReference>
<dbReference type="InterPro" id="IPR022100">
    <property type="entry name" value="WDHD1/CFT4_beta-prop_2nd"/>
</dbReference>
<dbReference type="PROSITE" id="PS50082">
    <property type="entry name" value="WD_REPEATS_2"/>
    <property type="match status" value="3"/>
</dbReference>
<keyword evidence="4" id="KW-0539">Nucleus</keyword>
<dbReference type="SMART" id="SM00320">
    <property type="entry name" value="WD40"/>
    <property type="match status" value="5"/>
</dbReference>
<dbReference type="GO" id="GO:0006281">
    <property type="term" value="P:DNA repair"/>
    <property type="evidence" value="ECO:0007669"/>
    <property type="project" value="TreeGrafter"/>
</dbReference>
<dbReference type="GO" id="GO:0003682">
    <property type="term" value="F:chromatin binding"/>
    <property type="evidence" value="ECO:0007669"/>
    <property type="project" value="TreeGrafter"/>
</dbReference>
<protein>
    <submittedName>
        <fullName evidence="10">WD repeat and HMG-box DNA-binding protein 1</fullName>
    </submittedName>
</protein>
<dbReference type="GO" id="GO:0043596">
    <property type="term" value="C:nuclear replication fork"/>
    <property type="evidence" value="ECO:0007669"/>
    <property type="project" value="TreeGrafter"/>
</dbReference>
<dbReference type="GO" id="GO:0003677">
    <property type="term" value="F:DNA binding"/>
    <property type="evidence" value="ECO:0007669"/>
    <property type="project" value="UniProtKB-KW"/>
</dbReference>
<dbReference type="Pfam" id="PF12341">
    <property type="entry name" value="Mcl1_mid"/>
    <property type="match status" value="1"/>
</dbReference>
<dbReference type="InterPro" id="IPR036322">
    <property type="entry name" value="WD40_repeat_dom_sf"/>
</dbReference>
<feature type="compositionally biased region" description="Polar residues" evidence="6">
    <location>
        <begin position="994"/>
        <end position="1027"/>
    </location>
</feature>
<feature type="domain" description="WDHD1/CFT4 second beta-propeller" evidence="7">
    <location>
        <begin position="413"/>
        <end position="696"/>
    </location>
</feature>
<comment type="subcellular location">
    <subcellularLocation>
        <location evidence="1">Nucleus</location>
    </subcellularLocation>
</comment>
<feature type="region of interest" description="Disordered" evidence="6">
    <location>
        <begin position="369"/>
        <end position="396"/>
    </location>
</feature>
<evidence type="ECO:0000259" key="9">
    <source>
        <dbReference type="Pfam" id="PF24817"/>
    </source>
</evidence>
<feature type="repeat" description="WD" evidence="5">
    <location>
        <begin position="230"/>
        <end position="271"/>
    </location>
</feature>
<dbReference type="InterPro" id="IPR048591">
    <property type="entry name" value="WDHD1/CFT4_hel"/>
</dbReference>
<evidence type="ECO:0000259" key="8">
    <source>
        <dbReference type="Pfam" id="PF20946"/>
    </source>
</evidence>
<dbReference type="InterPro" id="IPR057646">
    <property type="entry name" value="WD40_WDHD1_1st"/>
</dbReference>
<keyword evidence="2 5" id="KW-0853">WD repeat</keyword>
<dbReference type="SUPFAM" id="SSF50978">
    <property type="entry name" value="WD40 repeat-like"/>
    <property type="match status" value="1"/>
</dbReference>
<dbReference type="GO" id="GO:0000278">
    <property type="term" value="P:mitotic cell cycle"/>
    <property type="evidence" value="ECO:0007669"/>
    <property type="project" value="TreeGrafter"/>
</dbReference>
<feature type="region of interest" description="Disordered" evidence="6">
    <location>
        <begin position="896"/>
        <end position="926"/>
    </location>
</feature>
<evidence type="ECO:0000313" key="10">
    <source>
        <dbReference type="EMBL" id="CAG6659116.1"/>
    </source>
</evidence>
<feature type="region of interest" description="Disordered" evidence="6">
    <location>
        <begin position="799"/>
        <end position="841"/>
    </location>
</feature>
<sequence length="1082" mass="119766">MSPSRKVPRYAHSDGHTGICYSADGKNLVTCGSEGDIRIWHGFEDDDPTEKCVGEKAFAVAQVDDKLYVGTDHNNVQAFSFPDAELDRICTRFTAPVTCISIVKDWLVAGSSDMKVHAFNLSSGAEKVISSHNGPILEVALDPRLEYLATSCCDGIVRIFNMESVVNSSESAPIQSWTEFIPKSNDFETSPVLCRLAWSPEQGQGRWLAIPHKGKVHLYERDTWEKAFTLNLDDSEFQVVRFSPCGLYLAAGGSQGDIIVWRLQDKALIYSGSGDTKRRICSLEWHPSNSTEIAYCDQEGQLGLVEHLLDPASPPQHMNGHADYHSNGLQLDEIGEATMIDDMEEGYDMDGDEDNVISLDKIKSQSGFPVEGEEGVMQPGSRSPSIQDEGRESAMSGGFPAGPTVPATELQPAFQPTSTPTHFQYRFMVYNDVGMVRHTNTEEENSIDIEFHDSSVHHSFRINNIAGHSLAALSNKALVLASEKEEDKPSKLSCIVLNSWDGSKEWCLEFPDEDILAVAAGGSFIACISDRRLLRVFSIGGLQREVISLPGPVVCLNAKDDVLLAVYHTGQGVPEDQNLSYCLYHIGALHRSRGPHPLPLSSGSTLRWAGFSEEGSLLSYDSECVLRLCQQFGTGSTVWRPVCFMDDLTKGKSDHYFVVGISEASHSVRCILCKGCFYPPTVPRPILTQVSWRIPLLELNAEKSQLEEQFWRKQLALSSVSSYKTEELATLTKEVIAPAVKLFALSCKTDQDLRAIELCELFSNPQFLQLAVRYATSTGKTSLAEKVTEVKSGPTIINQEQEMRDSPSLPSYQSLGDAAGNSHHSQNETMDMFGEDSYQPSPDSSNIILAMKQKQVIIKPQNVVLGRVNPFKRNNSNVVEEKVKTDVIAEMTRVKSQQKPVASSLVETKASEKSASSKDTTAVKSSKPAAGIKFTEWFAKEKESLEQEFPELDKPALNKMAMKRFKETVGKTVTTPAPPAPQHSSVRSFFKPTAPSSDSQQSNVTNSQSMEDSQNTQDATMIPSSQQQDEESPVINNENNENSKKRKLDKIESKEVQTNPKKPLHSIFFCWCRFVTPCRFRI</sequence>
<dbReference type="GO" id="GO:0006261">
    <property type="term" value="P:DNA-templated DNA replication"/>
    <property type="evidence" value="ECO:0007669"/>
    <property type="project" value="TreeGrafter"/>
</dbReference>
<evidence type="ECO:0000256" key="1">
    <source>
        <dbReference type="ARBA" id="ARBA00004123"/>
    </source>
</evidence>
<proteinExistence type="predicted"/>
<dbReference type="Gene3D" id="2.130.10.10">
    <property type="entry name" value="YVTN repeat-like/Quinoprotein amine dehydrogenase"/>
    <property type="match status" value="2"/>
</dbReference>
<accession>A0A8D8RZH8</accession>
<dbReference type="Pfam" id="PF24817">
    <property type="entry name" value="WD40_WDHD1_1st"/>
    <property type="match status" value="1"/>
</dbReference>
<dbReference type="PANTHER" id="PTHR19932">
    <property type="entry name" value="WD REPEAT AND HMG-BOX DNA BINDING PROTEIN"/>
    <property type="match status" value="1"/>
</dbReference>
<feature type="repeat" description="WD" evidence="5">
    <location>
        <begin position="129"/>
        <end position="164"/>
    </location>
</feature>
<feature type="domain" description="WDHD1 first WD40" evidence="9">
    <location>
        <begin position="9"/>
        <end position="304"/>
    </location>
</feature>